<dbReference type="AlphaFoldDB" id="A0ABD5U7B4"/>
<organism evidence="1 2">
    <name type="scientific">Halomarina ordinaria</name>
    <dbReference type="NCBI Taxonomy" id="3033939"/>
    <lineage>
        <taxon>Archaea</taxon>
        <taxon>Methanobacteriati</taxon>
        <taxon>Methanobacteriota</taxon>
        <taxon>Stenosarchaea group</taxon>
        <taxon>Halobacteria</taxon>
        <taxon>Halobacteriales</taxon>
        <taxon>Natronomonadaceae</taxon>
        <taxon>Halomarina</taxon>
    </lineage>
</organism>
<dbReference type="Proteomes" id="UP001596406">
    <property type="component" value="Unassembled WGS sequence"/>
</dbReference>
<protein>
    <recommendedName>
        <fullName evidence="3">Peptide ABC transporter ATP-binding protein</fullName>
    </recommendedName>
</protein>
<sequence length="114" mass="11886">MARSAHPVDVAADLSLTIDGQPITVESYTDTVVVDLPSVRAAYALARSGWSRLDRTLAVLTDLDLTVLVCIDGTAVARLGADAHPGAVERLAPVELLPAGVLRASVAAPVRFVN</sequence>
<evidence type="ECO:0000313" key="2">
    <source>
        <dbReference type="Proteomes" id="UP001596406"/>
    </source>
</evidence>
<accession>A0ABD5U7B4</accession>
<gene>
    <name evidence="1" type="ORF">ACFQHK_07710</name>
</gene>
<keyword evidence="2" id="KW-1185">Reference proteome</keyword>
<proteinExistence type="predicted"/>
<evidence type="ECO:0000313" key="1">
    <source>
        <dbReference type="EMBL" id="MFC6836392.1"/>
    </source>
</evidence>
<comment type="caution">
    <text evidence="1">The sequence shown here is derived from an EMBL/GenBank/DDBJ whole genome shotgun (WGS) entry which is preliminary data.</text>
</comment>
<dbReference type="EMBL" id="JBHSXM010000001">
    <property type="protein sequence ID" value="MFC6836392.1"/>
    <property type="molecule type" value="Genomic_DNA"/>
</dbReference>
<reference evidence="1 2" key="1">
    <citation type="journal article" date="2019" name="Int. J. Syst. Evol. Microbiol.">
        <title>The Global Catalogue of Microorganisms (GCM) 10K type strain sequencing project: providing services to taxonomists for standard genome sequencing and annotation.</title>
        <authorList>
            <consortium name="The Broad Institute Genomics Platform"/>
            <consortium name="The Broad Institute Genome Sequencing Center for Infectious Disease"/>
            <person name="Wu L."/>
            <person name="Ma J."/>
        </authorList>
    </citation>
    <scope>NUCLEOTIDE SEQUENCE [LARGE SCALE GENOMIC DNA]</scope>
    <source>
        <strain evidence="1 2">PSRA2</strain>
    </source>
</reference>
<name>A0ABD5U7B4_9EURY</name>
<evidence type="ECO:0008006" key="3">
    <source>
        <dbReference type="Google" id="ProtNLM"/>
    </source>
</evidence>
<dbReference type="RefSeq" id="WP_304448078.1">
    <property type="nucleotide sequence ID" value="NZ_JARRAH010000001.1"/>
</dbReference>